<evidence type="ECO:0000256" key="1">
    <source>
        <dbReference type="ARBA" id="ARBA00022741"/>
    </source>
</evidence>
<dbReference type="AlphaFoldDB" id="A0A0G1TGC7"/>
<dbReference type="EMBL" id="LCMV01000003">
    <property type="protein sequence ID" value="KKU44485.1"/>
    <property type="molecule type" value="Genomic_DNA"/>
</dbReference>
<evidence type="ECO:0000259" key="4">
    <source>
        <dbReference type="Pfam" id="PF17764"/>
    </source>
</evidence>
<dbReference type="InterPro" id="IPR027417">
    <property type="entry name" value="P-loop_NTPase"/>
</dbReference>
<dbReference type="GO" id="GO:0043138">
    <property type="term" value="F:3'-5' DNA helicase activity"/>
    <property type="evidence" value="ECO:0007669"/>
    <property type="project" value="TreeGrafter"/>
</dbReference>
<dbReference type="InterPro" id="IPR042115">
    <property type="entry name" value="PriA_3primeBD_sf"/>
</dbReference>
<name>A0A0G1TGC7_9BACT</name>
<dbReference type="Proteomes" id="UP000034487">
    <property type="component" value="Unassembled WGS sequence"/>
</dbReference>
<dbReference type="PANTHER" id="PTHR30580">
    <property type="entry name" value="PRIMOSOMAL PROTEIN N"/>
    <property type="match status" value="1"/>
</dbReference>
<dbReference type="Gene3D" id="3.40.1440.60">
    <property type="entry name" value="PriA, 3(prime) DNA-binding domain"/>
    <property type="match status" value="1"/>
</dbReference>
<dbReference type="InterPro" id="IPR041222">
    <property type="entry name" value="PriA_3primeBD"/>
</dbReference>
<evidence type="ECO:0000256" key="2">
    <source>
        <dbReference type="ARBA" id="ARBA00022840"/>
    </source>
</evidence>
<dbReference type="GO" id="GO:0006270">
    <property type="term" value="P:DNA replication initiation"/>
    <property type="evidence" value="ECO:0007669"/>
    <property type="project" value="TreeGrafter"/>
</dbReference>
<feature type="domain" description="Primosomal protein N' 3' DNA-binding" evidence="4">
    <location>
        <begin position="6"/>
        <end position="103"/>
    </location>
</feature>
<evidence type="ECO:0000256" key="3">
    <source>
        <dbReference type="ARBA" id="ARBA00023125"/>
    </source>
</evidence>
<dbReference type="GO" id="GO:0005524">
    <property type="term" value="F:ATP binding"/>
    <property type="evidence" value="ECO:0007669"/>
    <property type="project" value="UniProtKB-KW"/>
</dbReference>
<keyword evidence="1" id="KW-0547">Nucleotide-binding</keyword>
<dbReference type="GO" id="GO:0003677">
    <property type="term" value="F:DNA binding"/>
    <property type="evidence" value="ECO:0007669"/>
    <property type="project" value="UniProtKB-KW"/>
</dbReference>
<protein>
    <submittedName>
        <fullName evidence="5">Primosomal protein N</fullName>
    </submittedName>
</protein>
<proteinExistence type="predicted"/>
<dbReference type="Pfam" id="PF17764">
    <property type="entry name" value="PriA_3primeBD"/>
    <property type="match status" value="1"/>
</dbReference>
<keyword evidence="2" id="KW-0067">ATP-binding</keyword>
<reference evidence="5 6" key="1">
    <citation type="journal article" date="2015" name="Nature">
        <title>rRNA introns, odd ribosomes, and small enigmatic genomes across a large radiation of phyla.</title>
        <authorList>
            <person name="Brown C.T."/>
            <person name="Hug L.A."/>
            <person name="Thomas B.C."/>
            <person name="Sharon I."/>
            <person name="Castelle C.J."/>
            <person name="Singh A."/>
            <person name="Wilkins M.J."/>
            <person name="Williams K.H."/>
            <person name="Banfield J.F."/>
        </authorList>
    </citation>
    <scope>NUCLEOTIDE SEQUENCE [LARGE SCALE GENOMIC DNA]</scope>
</reference>
<dbReference type="Gene3D" id="3.40.50.300">
    <property type="entry name" value="P-loop containing nucleotide triphosphate hydrolases"/>
    <property type="match status" value="1"/>
</dbReference>
<evidence type="ECO:0000313" key="6">
    <source>
        <dbReference type="Proteomes" id="UP000034487"/>
    </source>
</evidence>
<organism evidence="5 6">
    <name type="scientific">Berkelbacteria bacterium GW2011_GWA2_46_7</name>
    <dbReference type="NCBI Taxonomy" id="1618335"/>
    <lineage>
        <taxon>Bacteria</taxon>
        <taxon>Candidatus Berkelbacteria</taxon>
    </lineage>
</organism>
<keyword evidence="3" id="KW-0238">DNA-binding</keyword>
<dbReference type="GO" id="GO:0006310">
    <property type="term" value="P:DNA recombination"/>
    <property type="evidence" value="ECO:0007669"/>
    <property type="project" value="TreeGrafter"/>
</dbReference>
<comment type="caution">
    <text evidence="5">The sequence shown here is derived from an EMBL/GenBank/DDBJ whole genome shotgun (WGS) entry which is preliminary data.</text>
</comment>
<gene>
    <name evidence="5" type="ORF">UX60_C0003G0003</name>
</gene>
<dbReference type="PANTHER" id="PTHR30580:SF0">
    <property type="entry name" value="PRIMOSOMAL PROTEIN N"/>
    <property type="match status" value="1"/>
</dbReference>
<dbReference type="GO" id="GO:0006302">
    <property type="term" value="P:double-strand break repair"/>
    <property type="evidence" value="ECO:0007669"/>
    <property type="project" value="TreeGrafter"/>
</dbReference>
<sequence>MLYAQVIVKQRTQVQELTYALSAQIVPYVKVGSLVLVPLRRKEVKGVVVGFSRSVPKEIKSNIREIIKLDKNTLVFSSSQIEVIHKLSSHYAASLAEVAFHALDLPQVWPETKKVNFIKPLIMTGPWSQRRDAYERIISKSTGKVLLIFSQNSYVEDFYQFVPDSIQKSILRYEKEKSQKKLLTTLRKPGIKAIIGTMGEVFFPLQSGDTIIIDQPYHVGSKSQLRPFMSSRKIGLLRGETEGLNVVLGDSIVSPEDLLAVKGKKFRLVSSKLSHQPLSILDRRGQTEAIVPSLMEEIENSVARREKILVLVMARGWASALVCQECGYIFSCENCHRTSAVSRQGLRCCYCAAETDTPKNCLACRSENLKAIGEGVSAVKNYLSNKFKNIQIQELSSDKPFLEQKTQVIVATEKIFSFPNTKFDKVYIVSADRLLSGTHLDGAWRLLGYLIELQNRSKQIVVQTYFPESNVWTSAATGNVRPFFAQELANRQQLNLPPYGAVIVIRGSSSTTEKLFKQAEKITEEILKILPKADISFPEIDDRSGGLYHGRFTVYLSKQPQNSLKNKLATTLPPAWHLDID</sequence>
<evidence type="ECO:0000313" key="5">
    <source>
        <dbReference type="EMBL" id="KKU44485.1"/>
    </source>
</evidence>
<accession>A0A0G1TGC7</accession>